<organism evidence="3 4">
    <name type="scientific">[Myrmecia] bisecta</name>
    <dbReference type="NCBI Taxonomy" id="41462"/>
    <lineage>
        <taxon>Eukaryota</taxon>
        <taxon>Viridiplantae</taxon>
        <taxon>Chlorophyta</taxon>
        <taxon>core chlorophytes</taxon>
        <taxon>Trebouxiophyceae</taxon>
        <taxon>Trebouxiales</taxon>
        <taxon>Trebouxiaceae</taxon>
        <taxon>Myrmecia</taxon>
    </lineage>
</organism>
<dbReference type="Proteomes" id="UP001489004">
    <property type="component" value="Unassembled WGS sequence"/>
</dbReference>
<sequence>MSYSQQHGGPYTYTANAGGIGRGSSWPGSPTGAQRDAFGSGIFSYPTTTSGEFRSDFGSGSGHLEEQLQHSHQDRVLGLTDKLRTHHSLASDEILSVLRSNPLTAPHAEVRAKEIITDLIAADYRSQVQRFSEQLAAKDSEIGMLQREADGLRRSVHELQQQQQGAHQDARRESAQCEHLEAQVAALEKELEQRGRGMQEVTAAKVAADKALSAAQARVTSMQASTSARVGELEQQLHTYRTLAEKKDADMRGFEDAFQQHLAVCGAKTSAWSDREQQLAASQKQAVEMAKALRSELDTVQAALENAVAKADKVERETRQLRKGKAQMLSDMAELEGLLSESEQERKDIRDRYIALGEKVELLLHEEATTKEMAQRNKEAAKLAVQDAVKDLEGVASDCSTLHKKLKDKRRAEKKLAKRLEAAERELVSLRQDIAHRDKELAKATTTIAAYEAKVAALQAREKVLADDLERRKVNKDEIRGQVKREAEDRLKIELKQQSLEYERRIQDLELQNKHFSANELSVSPQDYLPKADHTRILDSRLSSKEAELNGEMHRRLAQCERDWKWKLETREGELQSTAAAKLHQVETEAHAEQKRLSTQVEDLGTELKRLQAQSEALQSQHDAVQKDYGRLKEQTRDYTSVRDAALDQKDEALRQLARAQQQLDERQKQVESLSTQLRSQQRAYEQSLETARQESEGRAGSIVLLEGSLNEERARLASLQAQLADAHAKVAELAEASAKVQQELEAAQKQGGAAELALTALRAEAAALRAALQKAAEDKEKLAAQHKAKLAKMGMQITAKVAALRSQQALLKTAVQGEVSRVSSECSHQMEAIQYKWQQQALLMQNETHTSSRLQGEAKQMRTELLELNGQLIALQSHKAEAEARGADLARKLAQAEEQRDKVDAALAETRARLDACQREKAGVDAKVKTAADDFGAVVATLMAEVPLPLEVQHGLSSSDRHAFADALQRMRREVRNYMDEHALSHALGPIEDSLKGLQRTMSASSPLASPRTPSGTPMGIPKVSPALAMRVERVVQECLSRSNKLREMEGEVTRAQQLLDKMRADSMHFAEAARTEAVAPLRKELEGVKAALADVQQQYETEMAEVRRAAQAAVKQANAEAHSVIEQLQNTATNLQAQLSQEVQRGDELGAEVARMQSEEAGKVRPKPSTVHLDQHDGELQVMRVRVKELEAREQKALRANNAAAAEAQRR</sequence>
<evidence type="ECO:0000313" key="4">
    <source>
        <dbReference type="Proteomes" id="UP001489004"/>
    </source>
</evidence>
<keyword evidence="4" id="KW-1185">Reference proteome</keyword>
<dbReference type="GO" id="GO:0000793">
    <property type="term" value="C:condensed chromosome"/>
    <property type="evidence" value="ECO:0007669"/>
    <property type="project" value="TreeGrafter"/>
</dbReference>
<keyword evidence="1" id="KW-0175">Coiled coil</keyword>
<feature type="compositionally biased region" description="Basic and acidic residues" evidence="2">
    <location>
        <begin position="624"/>
        <end position="640"/>
    </location>
</feature>
<feature type="region of interest" description="Disordered" evidence="2">
    <location>
        <begin position="1160"/>
        <end position="1180"/>
    </location>
</feature>
<dbReference type="GO" id="GO:0000785">
    <property type="term" value="C:chromatin"/>
    <property type="evidence" value="ECO:0007669"/>
    <property type="project" value="TreeGrafter"/>
</dbReference>
<gene>
    <name evidence="3" type="ORF">WJX72_009812</name>
</gene>
<dbReference type="PANTHER" id="PTHR43941:SF1">
    <property type="entry name" value="STRUCTURAL MAINTENANCE OF CHROMOSOMES PROTEIN 2"/>
    <property type="match status" value="1"/>
</dbReference>
<evidence type="ECO:0000256" key="2">
    <source>
        <dbReference type="SAM" id="MobiDB-lite"/>
    </source>
</evidence>
<name>A0AAW1R977_9CHLO</name>
<feature type="compositionally biased region" description="Polar residues" evidence="2">
    <location>
        <begin position="671"/>
        <end position="691"/>
    </location>
</feature>
<feature type="region of interest" description="Disordered" evidence="2">
    <location>
        <begin position="615"/>
        <end position="640"/>
    </location>
</feature>
<dbReference type="AlphaFoldDB" id="A0AAW1R977"/>
<feature type="coiled-coil region" evidence="1">
    <location>
        <begin position="492"/>
        <end position="519"/>
    </location>
</feature>
<comment type="caution">
    <text evidence="3">The sequence shown here is derived from an EMBL/GenBank/DDBJ whole genome shotgun (WGS) entry which is preliminary data.</text>
</comment>
<accession>A0AAW1R977</accession>
<protein>
    <submittedName>
        <fullName evidence="3">Uncharacterized protein</fullName>
    </submittedName>
</protein>
<feature type="region of interest" description="Disordered" evidence="2">
    <location>
        <begin position="666"/>
        <end position="694"/>
    </location>
</feature>
<feature type="coiled-coil region" evidence="1">
    <location>
        <begin position="142"/>
        <end position="197"/>
    </location>
</feature>
<evidence type="ECO:0000256" key="1">
    <source>
        <dbReference type="SAM" id="Coils"/>
    </source>
</evidence>
<dbReference type="PANTHER" id="PTHR43941">
    <property type="entry name" value="STRUCTURAL MAINTENANCE OF CHROMOSOMES PROTEIN 2"/>
    <property type="match status" value="1"/>
</dbReference>
<feature type="region of interest" description="Disordered" evidence="2">
    <location>
        <begin position="1"/>
        <end position="33"/>
    </location>
</feature>
<dbReference type="GO" id="GO:0003682">
    <property type="term" value="F:chromatin binding"/>
    <property type="evidence" value="ECO:0007669"/>
    <property type="project" value="TreeGrafter"/>
</dbReference>
<feature type="coiled-coil region" evidence="1">
    <location>
        <begin position="852"/>
        <end position="921"/>
    </location>
</feature>
<evidence type="ECO:0000313" key="3">
    <source>
        <dbReference type="EMBL" id="KAK9830105.1"/>
    </source>
</evidence>
<dbReference type="EMBL" id="JALJOR010000001">
    <property type="protein sequence ID" value="KAK9830105.1"/>
    <property type="molecule type" value="Genomic_DNA"/>
</dbReference>
<reference evidence="3 4" key="1">
    <citation type="journal article" date="2024" name="Nat. Commun.">
        <title>Phylogenomics reveals the evolutionary origins of lichenization in chlorophyte algae.</title>
        <authorList>
            <person name="Puginier C."/>
            <person name="Libourel C."/>
            <person name="Otte J."/>
            <person name="Skaloud P."/>
            <person name="Haon M."/>
            <person name="Grisel S."/>
            <person name="Petersen M."/>
            <person name="Berrin J.G."/>
            <person name="Delaux P.M."/>
            <person name="Dal Grande F."/>
            <person name="Keller J."/>
        </authorList>
    </citation>
    <scope>NUCLEOTIDE SEQUENCE [LARGE SCALE GENOMIC DNA]</scope>
    <source>
        <strain evidence="3 4">SAG 2043</strain>
    </source>
</reference>
<feature type="coiled-coil region" evidence="1">
    <location>
        <begin position="1047"/>
        <end position="1147"/>
    </location>
</feature>
<dbReference type="GO" id="GO:0007076">
    <property type="term" value="P:mitotic chromosome condensation"/>
    <property type="evidence" value="ECO:0007669"/>
    <property type="project" value="TreeGrafter"/>
</dbReference>
<feature type="coiled-coil region" evidence="1">
    <location>
        <begin position="290"/>
        <end position="468"/>
    </location>
</feature>
<proteinExistence type="predicted"/>
<dbReference type="GO" id="GO:0000796">
    <property type="term" value="C:condensin complex"/>
    <property type="evidence" value="ECO:0007669"/>
    <property type="project" value="TreeGrafter"/>
</dbReference>